<dbReference type="EMBL" id="MBFT01000148">
    <property type="protein sequence ID" value="PVU96389.1"/>
    <property type="molecule type" value="Genomic_DNA"/>
</dbReference>
<gene>
    <name evidence="1" type="ORF">BB559_002396</name>
</gene>
<dbReference type="Proteomes" id="UP000245699">
    <property type="component" value="Unassembled WGS sequence"/>
</dbReference>
<reference evidence="1 2" key="1">
    <citation type="journal article" date="2018" name="MBio">
        <title>Comparative Genomics Reveals the Core Gene Toolbox for the Fungus-Insect Symbiosis.</title>
        <authorList>
            <person name="Wang Y."/>
            <person name="Stata M."/>
            <person name="Wang W."/>
            <person name="Stajich J.E."/>
            <person name="White M.M."/>
            <person name="Moncalvo J.M."/>
        </authorList>
    </citation>
    <scope>NUCLEOTIDE SEQUENCE [LARGE SCALE GENOMIC DNA]</scope>
    <source>
        <strain evidence="1 2">AUS-77-4</strain>
    </source>
</reference>
<name>A0A2T9YVN4_9FUNG</name>
<dbReference type="AlphaFoldDB" id="A0A2T9YVN4"/>
<accession>A0A2T9YVN4</accession>
<dbReference type="OrthoDB" id="5770675at2759"/>
<keyword evidence="2" id="KW-1185">Reference proteome</keyword>
<evidence type="ECO:0000313" key="1">
    <source>
        <dbReference type="EMBL" id="PVU96389.1"/>
    </source>
</evidence>
<organism evidence="1 2">
    <name type="scientific">Furculomyces boomerangus</name>
    <dbReference type="NCBI Taxonomy" id="61424"/>
    <lineage>
        <taxon>Eukaryota</taxon>
        <taxon>Fungi</taxon>
        <taxon>Fungi incertae sedis</taxon>
        <taxon>Zoopagomycota</taxon>
        <taxon>Kickxellomycotina</taxon>
        <taxon>Harpellomycetes</taxon>
        <taxon>Harpellales</taxon>
        <taxon>Harpellaceae</taxon>
        <taxon>Furculomyces</taxon>
    </lineage>
</organism>
<comment type="caution">
    <text evidence="1">The sequence shown here is derived from an EMBL/GenBank/DDBJ whole genome shotgun (WGS) entry which is preliminary data.</text>
</comment>
<sequence>MNLELNCVFSVIENSKKALLNSKIYEIKLIQLSLLNFIPKKIGLIDLILFSIATKSKVSFLGSMDYINKVFPSSLTPDVVITLDRLKKEIQLETIGPVTLLDIKQVTTIFINHTKQILHNGSVTPVFCVDESHGITDYKQFITFPAKNKTAFDDHPTTRVLNSNENQFVNENTFGFTNRLYEPMVFNVNRTIQDLETQYDIDAVYGSTHINQANLVFRENIKVNINLDSNLKPLSKNYPIFGNDCFFNVNNVPSTLFGKIFTSFGPIWIHLIFPESNINGLIPLTKIDLYNIVQRFINTSINNSSISNGYTATSMFKDPINFEKEGKLNFELQKKEMGLFFQTLSSNQTIQASKAFFYYEIFGCKRSLIASSLFEALEKMSTAINPNLVSPIKLDVCMTFIGRNSSKKYFSIDSGFFDSLPAGTYHPMLTKSFTNYNKKLSYVKDGKLHYLRNGTTKVNFYNGLVSELLPENIRKVKYPQFAFLYLTQSLLELKKENKQGSILIDSLKKFVTASNISSIGNHSYRMELTSSLFGIIDSDEFYRTSLNQKKIVAVDSAQVSARIHYYVDYLIGLFTKPQLGLNKYSHVLIVEVLIIEFLLRGGANLHLLPKRFKNYFDSLISNGKNLSLISLNNMPAISQAESVTSLLKLTRYKSKLGTHQKEILCSLIRSFLITDVADFGFLILDSYIKEFEELYEFPSGVLEIGTNFENIGDKIVHFKSYFRGIASFGKSEKFKNFKFYLLLKMATSYHNMDVDLIIEKLTELSIEKELKYLFCIDAENLKRPGQIKIVKFEYDENRAFVKRSLILEITQKLKNIPVQLNPITNRSDEYGISRIIVGLKLYANSRTRYNDIFNDVRFGFTFTLKNSTELRGLYLKYQKSKDFQFKSICENLSKEFFPFLVSTSEIVEVTSIILSKNIPEELCAKIDLLVQYENRKPLPDWLNSSDGNFVREIYLPDDSLENEVNITNITNIDFEQNGSIAQSIKNNFIEDNSPIETSSTSQILPTLNDSNKRMDFVHEFEISKKRRLTTKFNKWETMIKTKYGSNTKFNPKEARKILFNSAQRPSPNLWNDFIEYLTENGGLLKK</sequence>
<proteinExistence type="predicted"/>
<protein>
    <submittedName>
        <fullName evidence="1">Uncharacterized protein</fullName>
    </submittedName>
</protein>
<evidence type="ECO:0000313" key="2">
    <source>
        <dbReference type="Proteomes" id="UP000245699"/>
    </source>
</evidence>